<protein>
    <submittedName>
        <fullName evidence="2">Uncharacterized protein</fullName>
    </submittedName>
</protein>
<feature type="compositionally biased region" description="Basic and acidic residues" evidence="1">
    <location>
        <begin position="712"/>
        <end position="724"/>
    </location>
</feature>
<dbReference type="Proteomes" id="UP000298030">
    <property type="component" value="Unassembled WGS sequence"/>
</dbReference>
<feature type="region of interest" description="Disordered" evidence="1">
    <location>
        <begin position="1101"/>
        <end position="1190"/>
    </location>
</feature>
<feature type="compositionally biased region" description="Basic and acidic residues" evidence="1">
    <location>
        <begin position="673"/>
        <end position="688"/>
    </location>
</feature>
<feature type="region of interest" description="Disordered" evidence="1">
    <location>
        <begin position="126"/>
        <end position="153"/>
    </location>
</feature>
<proteinExistence type="predicted"/>
<comment type="caution">
    <text evidence="2">The sequence shown here is derived from an EMBL/GenBank/DDBJ whole genome shotgun (WGS) entry which is preliminary data.</text>
</comment>
<keyword evidence="3" id="KW-1185">Reference proteome</keyword>
<evidence type="ECO:0000313" key="3">
    <source>
        <dbReference type="Proteomes" id="UP000298030"/>
    </source>
</evidence>
<gene>
    <name evidence="2" type="ORF">FA13DRAFT_1756603</name>
</gene>
<organism evidence="2 3">
    <name type="scientific">Coprinellus micaceus</name>
    <name type="common">Glistening ink-cap mushroom</name>
    <name type="synonym">Coprinus micaceus</name>
    <dbReference type="NCBI Taxonomy" id="71717"/>
    <lineage>
        <taxon>Eukaryota</taxon>
        <taxon>Fungi</taxon>
        <taxon>Dikarya</taxon>
        <taxon>Basidiomycota</taxon>
        <taxon>Agaricomycotina</taxon>
        <taxon>Agaricomycetes</taxon>
        <taxon>Agaricomycetidae</taxon>
        <taxon>Agaricales</taxon>
        <taxon>Agaricineae</taxon>
        <taxon>Psathyrellaceae</taxon>
        <taxon>Coprinellus</taxon>
    </lineage>
</organism>
<dbReference type="STRING" id="71717.A0A4Y7SUH3"/>
<reference evidence="2 3" key="1">
    <citation type="journal article" date="2019" name="Nat. Ecol. Evol.">
        <title>Megaphylogeny resolves global patterns of mushroom evolution.</title>
        <authorList>
            <person name="Varga T."/>
            <person name="Krizsan K."/>
            <person name="Foldi C."/>
            <person name="Dima B."/>
            <person name="Sanchez-Garcia M."/>
            <person name="Sanchez-Ramirez S."/>
            <person name="Szollosi G.J."/>
            <person name="Szarkandi J.G."/>
            <person name="Papp V."/>
            <person name="Albert L."/>
            <person name="Andreopoulos W."/>
            <person name="Angelini C."/>
            <person name="Antonin V."/>
            <person name="Barry K.W."/>
            <person name="Bougher N.L."/>
            <person name="Buchanan P."/>
            <person name="Buyck B."/>
            <person name="Bense V."/>
            <person name="Catcheside P."/>
            <person name="Chovatia M."/>
            <person name="Cooper J."/>
            <person name="Damon W."/>
            <person name="Desjardin D."/>
            <person name="Finy P."/>
            <person name="Geml J."/>
            <person name="Haridas S."/>
            <person name="Hughes K."/>
            <person name="Justo A."/>
            <person name="Karasinski D."/>
            <person name="Kautmanova I."/>
            <person name="Kiss B."/>
            <person name="Kocsube S."/>
            <person name="Kotiranta H."/>
            <person name="LaButti K.M."/>
            <person name="Lechner B.E."/>
            <person name="Liimatainen K."/>
            <person name="Lipzen A."/>
            <person name="Lukacs Z."/>
            <person name="Mihaltcheva S."/>
            <person name="Morgado L.N."/>
            <person name="Niskanen T."/>
            <person name="Noordeloos M.E."/>
            <person name="Ohm R.A."/>
            <person name="Ortiz-Santana B."/>
            <person name="Ovrebo C."/>
            <person name="Racz N."/>
            <person name="Riley R."/>
            <person name="Savchenko A."/>
            <person name="Shiryaev A."/>
            <person name="Soop K."/>
            <person name="Spirin V."/>
            <person name="Szebenyi C."/>
            <person name="Tomsovsky M."/>
            <person name="Tulloss R.E."/>
            <person name="Uehling J."/>
            <person name="Grigoriev I.V."/>
            <person name="Vagvolgyi C."/>
            <person name="Papp T."/>
            <person name="Martin F.M."/>
            <person name="Miettinen O."/>
            <person name="Hibbett D.S."/>
            <person name="Nagy L.G."/>
        </authorList>
    </citation>
    <scope>NUCLEOTIDE SEQUENCE [LARGE SCALE GENOMIC DNA]</scope>
    <source>
        <strain evidence="2 3">FP101781</strain>
    </source>
</reference>
<feature type="region of interest" description="Disordered" evidence="1">
    <location>
        <begin position="673"/>
        <end position="744"/>
    </location>
</feature>
<dbReference type="EMBL" id="QPFP01000057">
    <property type="protein sequence ID" value="TEB25371.1"/>
    <property type="molecule type" value="Genomic_DNA"/>
</dbReference>
<evidence type="ECO:0000313" key="2">
    <source>
        <dbReference type="EMBL" id="TEB25371.1"/>
    </source>
</evidence>
<dbReference type="AlphaFoldDB" id="A0A4Y7SUH3"/>
<dbReference type="OrthoDB" id="2687259at2759"/>
<feature type="compositionally biased region" description="Basic residues" evidence="1">
    <location>
        <begin position="702"/>
        <end position="711"/>
    </location>
</feature>
<evidence type="ECO:0000256" key="1">
    <source>
        <dbReference type="SAM" id="MobiDB-lite"/>
    </source>
</evidence>
<sequence>MDVVDDDMGLGEPAWSQKCVCGKRFAKPNSYTNHIRGCLPYKNKMQNSLNTAQARWREKPKLRPPVADDDLDLDVDGPVLPPRHVEPPPQEQQIIEPASWKTTPANHFGLYRRYWTVEENPYDPEFFRSEDLDNSSSTDSSDDPDPSPKLNPFRPFPNWSSLCLGEWRWSEGDGKSRESFQQLIDIITNESFRPEDVCKTNWDKIHQTLGSSQFDEPNNYPWVDDGLSWQTVPIVIDVPLNSTSIQPGPVSFTVGELRYRPLVPLITSFYIVPSELRWQPRGESGDVRVYGDMHHSPAGLEAYRDIQQSATKPEGCTLPRYVVALMFASDETTLTSFGDASVWPTYLCFGNESKDLRAKTSLKLFEEIAYLQQVPAGQFPGLHLHREVFHQQWRAILDDDFVEAYQYGIKVECFDSVERRFFPRIMTYIADYPENISQLGSPSDRTIRLQGQRRDDSKTREKVKLARKYIYQKDYAINARVVETVLKPTSLVPSQNAFSDRLSSLGLDIYSLPAVDPLHEVEIGVWKSLFIQLLRLLDATPGAPVNHLNSRFRQVPTFGRDTIRRFCTNVSEMKQFAAREYEDILQCAIPVFEGLFPEEHNDRVLNLLFTFAHWHSLLKLRLHTDHTLDILDDLTTTLGEDAREFMSETCGAFETRELEKEYNARLRRQARDAARRAKEEERAQREGDAECDGGKSNVGKGKGGRRKGKKNKNTEGKGEEEQRGKQQSPARGGQEVKEPRKLRTWSLNTPKFHSLGDAVSYIRQYGTTDSYSTQLVRYSKARYKRTNKKNVDCQLSLLQTRSARLQRLRKQQASPSEEDGVQESRRTWNLDKSYVVAKSQDRPLGLFDFLRLNSGDPAVKDFLPKLKDHLFPRIIGALLDEAQRQPQEHASSLPILKGLAKDYSEDDLRNIFFHADHIYQHKVLQINYTAYDCRRSRDILNPSTSRRDVMCLRRPSGDAAKGQPTVDRYIYGRILGIFHVNVIYAGPGRLDYSKRRFDFVWVRWFKSQSAMQPWSSKRLDRVALKPLTDGAACGFVDPADIIRAAHIIPRFSLGTVVDELEGILYFIPWAREQHTEHRHIARRFVDRDMAMRFHWGLGIGHRQPCADRPPGPVSSGQEVPMDVDKPTIPSDEELMEESDDGESTDSEDPRYDAGDGEGDDDRLSGMETGEDWSGVLGGEGIQEPETSDEE</sequence>
<dbReference type="InterPro" id="IPR041078">
    <property type="entry name" value="Plavaka"/>
</dbReference>
<feature type="compositionally biased region" description="Acidic residues" evidence="1">
    <location>
        <begin position="1130"/>
        <end position="1146"/>
    </location>
</feature>
<accession>A0A4Y7SUH3</accession>
<dbReference type="Pfam" id="PF18759">
    <property type="entry name" value="Plavaka"/>
    <property type="match status" value="1"/>
</dbReference>
<name>A0A4Y7SUH3_COPMI</name>